<dbReference type="InterPro" id="IPR004201">
    <property type="entry name" value="Cdc48_dom2"/>
</dbReference>
<evidence type="ECO:0000313" key="25">
    <source>
        <dbReference type="EMBL" id="EMP39450.1"/>
    </source>
</evidence>
<dbReference type="FunFam" id="3.40.50.300:FF:000048">
    <property type="entry name" value="Transitional endoplasmic reticulum ATPase"/>
    <property type="match status" value="1"/>
</dbReference>
<dbReference type="Gene3D" id="1.10.8.60">
    <property type="match status" value="1"/>
</dbReference>
<keyword evidence="9 21" id="KW-0812">Transmembrane</keyword>
<keyword evidence="15" id="KW-0325">Glycoprotein</keyword>
<feature type="transmembrane region" description="Helical" evidence="21">
    <location>
        <begin position="679"/>
        <end position="700"/>
    </location>
</feature>
<dbReference type="GO" id="GO:0005524">
    <property type="term" value="F:ATP binding"/>
    <property type="evidence" value="ECO:0007669"/>
    <property type="project" value="UniProtKB-KW"/>
</dbReference>
<proteinExistence type="inferred from homology"/>
<dbReference type="InterPro" id="IPR039524">
    <property type="entry name" value="PIGO/GPI13"/>
</dbReference>
<sequence length="2364" mass="260908">MRIELTNRSSCSDSLAAPAWAGQQVAPGTCWMPQRVPKAVLLIIDALTFEFAHFDPAKARPRPYENKLGFLHQLAGSQPRHARLYRFRADPPTTTMQRIKGITTGSLPTFIDVGSNFASYAIEEDNLLGQLVQNGRRVVFMGDDTWDGLFPQKFFRSYFFPSFNVKDLHTVDDGILQHLYKTVDGGEWDLLIAHFLGVDHCGHKHGPDHPEMAKKLTQMNEMLRSLVDHLGNDTLLLVAGDHGMTETGDHGGDSEKEVNAALFVYSKTPLFGAHLPEEPETIPQVNLVPTLALLLGVPIPYSNIGEVMAELFSGDGGAASAALSQLSAYRVNAGQVDRFLHSYSLAAQDLPAERLRHLRELFSAALEEHDRLLAQVREGLPASPELEARLGRLVGRFQRYLRGARAVCTESWARFHPLRMVAGCALIAASCLLCCVASELAAALDFSYRSHLLYPLLWGLAVAALLGLGHLLTKEGLDLILVLSWSAAASQLAFFWHWWGRRPRRAHLAGVQPPVASAGLWQRLRAWQGLLLPMGILFIRCCAMFSDSFVVAEARVAPFLLASLAILLVGKLHWHGRLAAPEAPKQPPGFAFYQKESWQLLCLLAVLLACLRLSGLFHQCREEIPHCQPSPFLAPLSSLQSTQAKNLFYLLCVAALAGLVYAVRRWLRHYGNLNSSSPLVLFVRWAFPLVAVWIACYWAVTSGAEDTLGKLQELVQVALVGFPRAVYGLASLGLLLVLWTPVTVFVKDSREPVGPIVTPYQGAPSSQADLQHVIPQIYRRMQQSLKSQLDRGHRRATVAAYGLGSVYSAALVIVLTLVGFLLLLLHSERMSLSFLLLFLEAFVLLRIHVCVVSLAGDAEPFMVPWYAVTAWVFAATQFFYSTGHQPIFPAIHWNAAFVGFQQGHTTHLLPAVLVGANTFASHILFAVGCPLLLLWPFVCEAPNSQRRKLKKELREELQEEEEPMMEMRLRESPERFSAALLQLGLKYLFVLGVQLLACVWAAMILRRHLMVWKVFAPKFLFEALGFMVSSICLLLGIFLVMRVDCTVSAWFEQLQPSLSLELTVLYNSLLFAVSESDGLVEGEAERLNHGLIRVLEACGVSGQDLSTEELWQKVLQDVTTEELCAPLHRLGALQGAVWLAANCLGSVTGLFRLLSDTKGPLPSAHGGENELLALLKAWSVPVEGDTSPLVVQSTKDLKEILWTSAAFLQGLQGLEAGNLPAALSLLQAAASGFCSKRVLAQIYTCIGCCTQQMGKPQTALQHLKRALQVDFQCLSALSQAALVYRQLGETDAELEALALLYKALETPAQEAVSIDPCFLIRTELLVHTPALASMFSRSHPSEVKYLLAQRCLQAGRVGEAVEHYLDLLALLQEGPQHQVPLHGRSALPRIPEVFLEAASALEQLGRYQDAIAVCEEIISRTDDLIPETLRIELDSGAGGEVPGRAGSPSPGIPPQQKESLRCIVWRAAAYLHQGRAWTKLGESKEAITRFTRCLNVLLRVQLVSAGDPAATSYLLQVLWKLNRRQEAAALWQKVHADAAPADGQQEAAGSSKADDLSTAILKQKNRPNRLIVDEAINEDNSVVSLSQAKMDELQLFRGDTVLLKGKKRREAVCIVLSDDTCSDEKIRMNRVVRNNLRVRLGDVISIQPCPDVKYGKRIHVLPIDDTVEGITGNLFEVYLKPYFLEAYRPIRKGDIFLVRGGMRAVEFKVVETDPSPYCIVAPDTVIHCEGEPIKREDEEESLNEVGYDDIGGCRKQLAQIKEMVELPLRHPALFKAIGVKPPRGILLYGPPGTGKTLIARAVANETGAFFFLINGPEIMSKLAGESESNLRKAFEEAEKNAPAIIFIDELDAIAPKREKTHGEVERRIVSQLLTLMDGLKQRAHVIVMAATNRPNSIDPALRRFGRFDREVDIGIPDATGRLEILQIHTKNMKLADDVDLEQVANETHGHVGADLAALCSEAALQAIRKKMDLIDLEDETIDAEVMNSLAVTMDDFRWALSQSNPSALRETVVEVPQVTWEDIGGLEDVKRELQELVQYPVEHPDKFLKFGMTPSKGVLFYGPPGCGKTLLAKAIANECQANFISIKGPELLTMWFGESEANVREIFDKARQAAPCVLFFDELDSIAKARGGNIGDGGGAADRVINQILTEMDGMSTKKNVFIIGATNRPDIIDPAILRPGRLDQLIYIPLPDEKSRIAILKANLRKSPVAKARPELFDQGCGVPGDVDLEFLAKMTNGFSGADLTEICQRACKLAIRESIENEIRRERERQTNPSAMEVEEDDPVPEIRRDHFEEAMRFARRSVSDNDIRKYEMFAQTLQQSRGFGSFRFPSGNQGGAGPSQGPGSGSGGNVYSEDNDDDLYG</sequence>
<feature type="region of interest" description="Disordered" evidence="20">
    <location>
        <begin position="2266"/>
        <end position="2285"/>
    </location>
</feature>
<dbReference type="FunFam" id="3.40.720.10:FF:000041">
    <property type="entry name" value="GPI ethanolamine phosphate transferase 3"/>
    <property type="match status" value="1"/>
</dbReference>
<feature type="transmembrane region" description="Helical" evidence="21">
    <location>
        <begin position="479"/>
        <end position="499"/>
    </location>
</feature>
<dbReference type="PANTHER" id="PTHR23071:SF1">
    <property type="entry name" value="GPI ETHANOLAMINE PHOSPHATE TRANSFERASE 3"/>
    <property type="match status" value="1"/>
</dbReference>
<dbReference type="InterPro" id="IPR003593">
    <property type="entry name" value="AAA+_ATPase"/>
</dbReference>
<keyword evidence="26" id="KW-1185">Reference proteome</keyword>
<dbReference type="InterPro" id="IPR003959">
    <property type="entry name" value="ATPase_AAA_core"/>
</dbReference>
<evidence type="ECO:0000256" key="21">
    <source>
        <dbReference type="SAM" id="Phobius"/>
    </source>
</evidence>
<dbReference type="Gene3D" id="1.25.40.10">
    <property type="entry name" value="Tetratricopeptide repeat domain"/>
    <property type="match status" value="1"/>
</dbReference>
<dbReference type="Gene3D" id="6.10.20.150">
    <property type="match status" value="1"/>
</dbReference>
<name>M7BUG3_CHEMY</name>
<dbReference type="GO" id="GO:0051377">
    <property type="term" value="F:mannose-ethanolamine phosphotransferase activity"/>
    <property type="evidence" value="ECO:0007669"/>
    <property type="project" value="InterPro"/>
</dbReference>
<dbReference type="GO" id="GO:0005789">
    <property type="term" value="C:endoplasmic reticulum membrane"/>
    <property type="evidence" value="ECO:0007669"/>
    <property type="project" value="UniProtKB-SubCell"/>
</dbReference>
<dbReference type="Gene3D" id="3.40.720.10">
    <property type="entry name" value="Alkaline Phosphatase, subunit A"/>
    <property type="match status" value="1"/>
</dbReference>
<dbReference type="GO" id="GO:0016887">
    <property type="term" value="F:ATP hydrolysis activity"/>
    <property type="evidence" value="ECO:0007669"/>
    <property type="project" value="InterPro"/>
</dbReference>
<feature type="domain" description="CDC48 N-terminal subdomain" evidence="24">
    <location>
        <begin position="1569"/>
        <end position="1652"/>
    </location>
</feature>
<keyword evidence="12" id="KW-0067">ATP-binding</keyword>
<dbReference type="SUPFAM" id="SSF48452">
    <property type="entry name" value="TPR-like"/>
    <property type="match status" value="2"/>
</dbReference>
<comment type="similarity">
    <text evidence="3">Belongs to the AAA ATPase family.</text>
</comment>
<evidence type="ECO:0000256" key="5">
    <source>
        <dbReference type="ARBA" id="ARBA00012674"/>
    </source>
</evidence>
<dbReference type="SUPFAM" id="SSF52540">
    <property type="entry name" value="P-loop containing nucleoside triphosphate hydrolases"/>
    <property type="match status" value="2"/>
</dbReference>
<evidence type="ECO:0000256" key="7">
    <source>
        <dbReference type="ARBA" id="ARBA00022502"/>
    </source>
</evidence>
<feature type="transmembrane region" description="Helical" evidence="21">
    <location>
        <begin position="420"/>
        <end position="440"/>
    </location>
</feature>
<evidence type="ECO:0000259" key="22">
    <source>
        <dbReference type="SMART" id="SM00382"/>
    </source>
</evidence>
<evidence type="ECO:0000256" key="15">
    <source>
        <dbReference type="ARBA" id="ARBA00023180"/>
    </source>
</evidence>
<evidence type="ECO:0000256" key="4">
    <source>
        <dbReference type="ARBA" id="ARBA00008695"/>
    </source>
</evidence>
<dbReference type="InterPro" id="IPR003338">
    <property type="entry name" value="CDC4_N-term_subdom"/>
</dbReference>
<dbReference type="InterPro" id="IPR029067">
    <property type="entry name" value="CDC48_domain_2-like_sf"/>
</dbReference>
<feature type="domain" description="CDC48" evidence="23">
    <location>
        <begin position="1669"/>
        <end position="1735"/>
    </location>
</feature>
<dbReference type="InterPro" id="IPR019734">
    <property type="entry name" value="TPR_rpt"/>
</dbReference>
<dbReference type="InterPro" id="IPR009010">
    <property type="entry name" value="Asp_de-COase-like_dom_sf"/>
</dbReference>
<feature type="transmembrane region" description="Helical" evidence="21">
    <location>
        <begin position="976"/>
        <end position="1003"/>
    </location>
</feature>
<dbReference type="PROSITE" id="PS00674">
    <property type="entry name" value="AAA"/>
    <property type="match status" value="2"/>
</dbReference>
<feature type="region of interest" description="Disordered" evidence="20">
    <location>
        <begin position="1435"/>
        <end position="1456"/>
    </location>
</feature>
<dbReference type="InterPro" id="IPR005938">
    <property type="entry name" value="AAA_ATPase_CDC48"/>
</dbReference>
<dbReference type="EC" id="3.6.4.6" evidence="5"/>
<dbReference type="SMART" id="SM01073">
    <property type="entry name" value="CDC48_N"/>
    <property type="match status" value="1"/>
</dbReference>
<feature type="transmembrane region" description="Helical" evidence="21">
    <location>
        <begin position="725"/>
        <end position="746"/>
    </location>
</feature>
<dbReference type="Pfam" id="PF17862">
    <property type="entry name" value="AAA_lid_3"/>
    <property type="match status" value="2"/>
</dbReference>
<feature type="compositionally biased region" description="Gly residues" evidence="20">
    <location>
        <begin position="2335"/>
        <end position="2351"/>
    </location>
</feature>
<dbReference type="InterPro" id="IPR011990">
    <property type="entry name" value="TPR-like_helical_dom_sf"/>
</dbReference>
<dbReference type="GO" id="GO:0006506">
    <property type="term" value="P:GPI anchor biosynthetic process"/>
    <property type="evidence" value="ECO:0007669"/>
    <property type="project" value="UniProtKB-KW"/>
</dbReference>
<keyword evidence="14 21" id="KW-0472">Membrane</keyword>
<dbReference type="FunFam" id="1.10.8.60:FF:000004">
    <property type="entry name" value="Cell division control 48"/>
    <property type="match status" value="1"/>
</dbReference>
<accession>M7BUG3</accession>
<comment type="catalytic activity">
    <reaction evidence="17">
        <text>ATP + H2O = ADP + phosphate + H(+)</text>
        <dbReference type="Rhea" id="RHEA:13065"/>
        <dbReference type="ChEBI" id="CHEBI:15377"/>
        <dbReference type="ChEBI" id="CHEBI:15378"/>
        <dbReference type="ChEBI" id="CHEBI:30616"/>
        <dbReference type="ChEBI" id="CHEBI:43474"/>
        <dbReference type="ChEBI" id="CHEBI:456216"/>
        <dbReference type="EC" id="3.6.4.6"/>
    </reaction>
</comment>
<evidence type="ECO:0000256" key="1">
    <source>
        <dbReference type="ARBA" id="ARBA00004477"/>
    </source>
</evidence>
<dbReference type="CDD" id="cd19528">
    <property type="entry name" value="RecA-like_CDC48_r2-like"/>
    <property type="match status" value="1"/>
</dbReference>
<dbReference type="Pfam" id="PF02359">
    <property type="entry name" value="CDC48_N"/>
    <property type="match status" value="1"/>
</dbReference>
<dbReference type="STRING" id="8469.M7BUG3"/>
<gene>
    <name evidence="25" type="ORF">UY3_03327</name>
</gene>
<evidence type="ECO:0000256" key="13">
    <source>
        <dbReference type="ARBA" id="ARBA00022989"/>
    </source>
</evidence>
<dbReference type="FunFam" id="3.40.50.300:FF:000012">
    <property type="entry name" value="Transitional endoplasmic reticulum ATPase"/>
    <property type="match status" value="1"/>
</dbReference>
<feature type="transmembrane region" description="Helical" evidence="21">
    <location>
        <begin position="798"/>
        <end position="825"/>
    </location>
</feature>
<dbReference type="Pfam" id="PF02933">
    <property type="entry name" value="CDC48_2"/>
    <property type="match status" value="1"/>
</dbReference>
<dbReference type="InterPro" id="IPR017850">
    <property type="entry name" value="Alkaline_phosphatase_core_sf"/>
</dbReference>
<dbReference type="InterPro" id="IPR027417">
    <property type="entry name" value="P-loop_NTPase"/>
</dbReference>
<reference evidence="26" key="1">
    <citation type="journal article" date="2013" name="Nat. Genet.">
        <title>The draft genomes of soft-shell turtle and green sea turtle yield insights into the development and evolution of the turtle-specific body plan.</title>
        <authorList>
            <person name="Wang Z."/>
            <person name="Pascual-Anaya J."/>
            <person name="Zadissa A."/>
            <person name="Li W."/>
            <person name="Niimura Y."/>
            <person name="Huang Z."/>
            <person name="Li C."/>
            <person name="White S."/>
            <person name="Xiong Z."/>
            <person name="Fang D."/>
            <person name="Wang B."/>
            <person name="Ming Y."/>
            <person name="Chen Y."/>
            <person name="Zheng Y."/>
            <person name="Kuraku S."/>
            <person name="Pignatelli M."/>
            <person name="Herrero J."/>
            <person name="Beal K."/>
            <person name="Nozawa M."/>
            <person name="Li Q."/>
            <person name="Wang J."/>
            <person name="Zhang H."/>
            <person name="Yu L."/>
            <person name="Shigenobu S."/>
            <person name="Wang J."/>
            <person name="Liu J."/>
            <person name="Flicek P."/>
            <person name="Searle S."/>
            <person name="Wang J."/>
            <person name="Kuratani S."/>
            <person name="Yin Y."/>
            <person name="Aken B."/>
            <person name="Zhang G."/>
            <person name="Irie N."/>
        </authorList>
    </citation>
    <scope>NUCLEOTIDE SEQUENCE [LARGE SCALE GENOMIC DNA]</scope>
</reference>
<protein>
    <recommendedName>
        <fullName evidence="19">GPI ethanolamine phosphate transferase 3, catalytic subunit</fullName>
        <ecNumber evidence="5">3.6.4.6</ecNumber>
    </recommendedName>
    <alternativeName>
        <fullName evidence="18">Phosphatidylinositol-glycan biosynthesis class O protein</fullName>
    </alternativeName>
    <alternativeName>
        <fullName evidence="6">Transitional endoplasmic reticulum ATPase</fullName>
    </alternativeName>
    <alternativeName>
        <fullName evidence="16">Valosin-containing protein</fullName>
    </alternativeName>
</protein>
<evidence type="ECO:0000313" key="26">
    <source>
        <dbReference type="Proteomes" id="UP000031443"/>
    </source>
</evidence>
<keyword evidence="7" id="KW-0337">GPI-anchor biosynthesis</keyword>
<evidence type="ECO:0000256" key="11">
    <source>
        <dbReference type="ARBA" id="ARBA00022824"/>
    </source>
</evidence>
<dbReference type="InterPro" id="IPR002591">
    <property type="entry name" value="Phosphodiest/P_Trfase"/>
</dbReference>
<feature type="domain" description="AAA+ ATPase" evidence="22">
    <location>
        <begin position="1781"/>
        <end position="1917"/>
    </location>
</feature>
<comment type="subcellular location">
    <subcellularLocation>
        <location evidence="1">Endoplasmic reticulum membrane</location>
        <topology evidence="1">Multi-pass membrane protein</topology>
    </subcellularLocation>
</comment>
<evidence type="ECO:0000259" key="24">
    <source>
        <dbReference type="SMART" id="SM01073"/>
    </source>
</evidence>
<dbReference type="Proteomes" id="UP000031443">
    <property type="component" value="Unassembled WGS sequence"/>
</dbReference>
<dbReference type="Pfam" id="PF00004">
    <property type="entry name" value="AAA"/>
    <property type="match status" value="2"/>
</dbReference>
<feature type="transmembrane region" description="Helical" evidence="21">
    <location>
        <begin position="452"/>
        <end position="473"/>
    </location>
</feature>
<dbReference type="eggNOG" id="KOG2126">
    <property type="taxonomic scope" value="Eukaryota"/>
</dbReference>
<comment type="similarity">
    <text evidence="4">Belongs to the PIGG/PIGN/PIGO family. PIGO subfamily.</text>
</comment>
<dbReference type="Gene3D" id="2.40.40.20">
    <property type="match status" value="1"/>
</dbReference>
<dbReference type="CDD" id="cd16023">
    <property type="entry name" value="GPI_EPT_3"/>
    <property type="match status" value="1"/>
</dbReference>
<feature type="transmembrane region" description="Helical" evidence="21">
    <location>
        <begin position="1136"/>
        <end position="1154"/>
    </location>
</feature>
<dbReference type="InterPro" id="IPR041569">
    <property type="entry name" value="AAA_lid_3"/>
</dbReference>
<feature type="domain" description="AAA+ ATPase" evidence="22">
    <location>
        <begin position="2054"/>
        <end position="2193"/>
    </location>
</feature>
<dbReference type="SUPFAM" id="SSF54585">
    <property type="entry name" value="Cdc48 domain 2-like"/>
    <property type="match status" value="1"/>
</dbReference>
<keyword evidence="13 21" id="KW-1133">Transmembrane helix</keyword>
<evidence type="ECO:0000256" key="19">
    <source>
        <dbReference type="ARBA" id="ARBA00093602"/>
    </source>
</evidence>
<feature type="transmembrane region" description="Helical" evidence="21">
    <location>
        <begin position="919"/>
        <end position="938"/>
    </location>
</feature>
<evidence type="ECO:0000256" key="3">
    <source>
        <dbReference type="ARBA" id="ARBA00006914"/>
    </source>
</evidence>
<feature type="transmembrane region" description="Helical" evidence="21">
    <location>
        <begin position="556"/>
        <end position="576"/>
    </location>
</feature>
<dbReference type="Pfam" id="PF01663">
    <property type="entry name" value="Phosphodiest"/>
    <property type="match status" value="1"/>
</dbReference>
<dbReference type="FunFam" id="2.40.40.20:FF:000003">
    <property type="entry name" value="Transitional endoplasmic reticulum ATPase"/>
    <property type="match status" value="1"/>
</dbReference>
<dbReference type="InterPro" id="IPR003960">
    <property type="entry name" value="ATPase_AAA_CS"/>
</dbReference>
<feature type="region of interest" description="Disordered" evidence="20">
    <location>
        <begin position="2325"/>
        <end position="2364"/>
    </location>
</feature>
<dbReference type="CDD" id="cd19519">
    <property type="entry name" value="RecA-like_CDC48_r1-like"/>
    <property type="match status" value="1"/>
</dbReference>
<dbReference type="GO" id="GO:0033554">
    <property type="term" value="P:cellular response to stress"/>
    <property type="evidence" value="ECO:0007669"/>
    <property type="project" value="UniProtKB-ARBA"/>
</dbReference>
<comment type="pathway">
    <text evidence="2">Glycolipid biosynthesis; glycosylphosphatidylinositol-anchor biosynthesis.</text>
</comment>
<evidence type="ECO:0000256" key="9">
    <source>
        <dbReference type="ARBA" id="ARBA00022692"/>
    </source>
</evidence>
<feature type="transmembrane region" description="Helical" evidence="21">
    <location>
        <begin position="863"/>
        <end position="880"/>
    </location>
</feature>
<evidence type="ECO:0000256" key="17">
    <source>
        <dbReference type="ARBA" id="ARBA00048883"/>
    </source>
</evidence>
<keyword evidence="8" id="KW-0808">Transferase</keyword>
<evidence type="ECO:0000256" key="2">
    <source>
        <dbReference type="ARBA" id="ARBA00004687"/>
    </source>
</evidence>
<organism evidence="25 26">
    <name type="scientific">Chelonia mydas</name>
    <name type="common">Green sea-turtle</name>
    <name type="synonym">Chelonia agassizi</name>
    <dbReference type="NCBI Taxonomy" id="8469"/>
    <lineage>
        <taxon>Eukaryota</taxon>
        <taxon>Metazoa</taxon>
        <taxon>Chordata</taxon>
        <taxon>Craniata</taxon>
        <taxon>Vertebrata</taxon>
        <taxon>Euteleostomi</taxon>
        <taxon>Archelosauria</taxon>
        <taxon>Testudinata</taxon>
        <taxon>Testudines</taxon>
        <taxon>Cryptodira</taxon>
        <taxon>Durocryptodira</taxon>
        <taxon>Americhelydia</taxon>
        <taxon>Chelonioidea</taxon>
        <taxon>Cheloniidae</taxon>
        <taxon>Chelonia</taxon>
    </lineage>
</organism>
<dbReference type="Gene3D" id="3.40.50.300">
    <property type="entry name" value="P-loop containing nucleotide triphosphate hydrolases"/>
    <property type="match status" value="2"/>
</dbReference>
<dbReference type="Gene3D" id="3.10.330.10">
    <property type="match status" value="1"/>
</dbReference>
<evidence type="ECO:0000256" key="8">
    <source>
        <dbReference type="ARBA" id="ARBA00022679"/>
    </source>
</evidence>
<dbReference type="EMBL" id="KB516584">
    <property type="protein sequence ID" value="EMP39450.1"/>
    <property type="molecule type" value="Genomic_DNA"/>
</dbReference>
<dbReference type="NCBIfam" id="TIGR01243">
    <property type="entry name" value="CDC48"/>
    <property type="match status" value="1"/>
</dbReference>
<evidence type="ECO:0000256" key="16">
    <source>
        <dbReference type="ARBA" id="ARBA00031860"/>
    </source>
</evidence>
<dbReference type="PANTHER" id="PTHR23071">
    <property type="entry name" value="PHOSPHATIDYLINOSITOL GLYCAN"/>
    <property type="match status" value="1"/>
</dbReference>
<dbReference type="SMART" id="SM01072">
    <property type="entry name" value="CDC48_2"/>
    <property type="match status" value="1"/>
</dbReference>
<dbReference type="SUPFAM" id="SSF50692">
    <property type="entry name" value="ADC-like"/>
    <property type="match status" value="1"/>
</dbReference>
<dbReference type="InterPro" id="IPR037675">
    <property type="entry name" value="PIG-O_N"/>
</dbReference>
<keyword evidence="11" id="KW-0256">Endoplasmic reticulum</keyword>
<dbReference type="FunFam" id="3.10.330.10:FF:000001">
    <property type="entry name" value="Cell division control 48"/>
    <property type="match status" value="1"/>
</dbReference>
<evidence type="ECO:0000256" key="12">
    <source>
        <dbReference type="ARBA" id="ARBA00022840"/>
    </source>
</evidence>
<evidence type="ECO:0000259" key="23">
    <source>
        <dbReference type="SMART" id="SM01072"/>
    </source>
</evidence>
<feature type="transmembrane region" description="Helical" evidence="21">
    <location>
        <begin position="647"/>
        <end position="667"/>
    </location>
</feature>
<evidence type="ECO:0000256" key="18">
    <source>
        <dbReference type="ARBA" id="ARBA00079084"/>
    </source>
</evidence>
<feature type="transmembrane region" description="Helical" evidence="21">
    <location>
        <begin position="1023"/>
        <end position="1041"/>
    </location>
</feature>
<keyword evidence="10" id="KW-0547">Nucleotide-binding</keyword>
<evidence type="ECO:0000256" key="20">
    <source>
        <dbReference type="SAM" id="MobiDB-lite"/>
    </source>
</evidence>
<dbReference type="SMART" id="SM00028">
    <property type="entry name" value="TPR"/>
    <property type="match status" value="4"/>
</dbReference>
<feature type="transmembrane region" description="Helical" evidence="21">
    <location>
        <begin position="831"/>
        <end position="856"/>
    </location>
</feature>
<evidence type="ECO:0000256" key="14">
    <source>
        <dbReference type="ARBA" id="ARBA00023136"/>
    </source>
</evidence>
<dbReference type="SUPFAM" id="SSF53649">
    <property type="entry name" value="Alkaline phosphatase-like"/>
    <property type="match status" value="1"/>
</dbReference>
<evidence type="ECO:0000256" key="10">
    <source>
        <dbReference type="ARBA" id="ARBA00022741"/>
    </source>
</evidence>
<evidence type="ECO:0000256" key="6">
    <source>
        <dbReference type="ARBA" id="ARBA00019970"/>
    </source>
</evidence>
<dbReference type="SMART" id="SM00382">
    <property type="entry name" value="AAA"/>
    <property type="match status" value="2"/>
</dbReference>